<accession>A0A1B0DJW2</accession>
<dbReference type="InterPro" id="IPR020894">
    <property type="entry name" value="Cadherin_CS"/>
</dbReference>
<feature type="domain" description="Cadherin" evidence="9">
    <location>
        <begin position="38"/>
        <end position="121"/>
    </location>
</feature>
<sequence length="285" mass="31283">MLFIYDIVYLGSINSAPQNIPFQIDCLTKCTLSSSFPQVSATDPDCGVNAMVNYTLGSGFRKLREFEVKSATGEVCISGDLDYELRTSYEFPIIATDRGGLSTTAMVKIQLTDVNDNRPTFYPREYNVSLREPLPSSSSASPVVAVVATDPDSGRFGVVTYRIVGGNEAGIFRIDRISGEIFLARPTMLSSRVQPYHRLNISASDGGGLRTSQDAEVFISVIDSAQRPPIFEKPRYNYYVKEDVKRGTVVGAVLATSSDSVFSGLFNIIYRRVGSKTQYKRVVAA</sequence>
<keyword evidence="6" id="KW-0130">Cell adhesion</keyword>
<dbReference type="EnsemblMetazoa" id="PPAI008536-RA">
    <property type="protein sequence ID" value="PPAI008536-PA"/>
    <property type="gene ID" value="PPAI008536"/>
</dbReference>
<dbReference type="AlphaFoldDB" id="A0A1B0DJW2"/>
<dbReference type="VEuPathDB" id="VectorBase:PPAPM1_004246"/>
<evidence type="ECO:0000256" key="2">
    <source>
        <dbReference type="ARBA" id="ARBA00022692"/>
    </source>
</evidence>
<evidence type="ECO:0000256" key="5">
    <source>
        <dbReference type="ARBA" id="ARBA00022837"/>
    </source>
</evidence>
<dbReference type="EMBL" id="AJVK01001139">
    <property type="status" value="NOT_ANNOTATED_CDS"/>
    <property type="molecule type" value="Genomic_DNA"/>
</dbReference>
<dbReference type="InterPro" id="IPR002126">
    <property type="entry name" value="Cadherin-like_dom"/>
</dbReference>
<dbReference type="GO" id="GO:0005886">
    <property type="term" value="C:plasma membrane"/>
    <property type="evidence" value="ECO:0007669"/>
    <property type="project" value="InterPro"/>
</dbReference>
<reference evidence="10" key="1">
    <citation type="submission" date="2022-08" db="UniProtKB">
        <authorList>
            <consortium name="EnsemblMetazoa"/>
        </authorList>
    </citation>
    <scope>IDENTIFICATION</scope>
    <source>
        <strain evidence="10">Israel</strain>
    </source>
</reference>
<dbReference type="CDD" id="cd11304">
    <property type="entry name" value="Cadherin_repeat"/>
    <property type="match status" value="2"/>
</dbReference>
<dbReference type="VEuPathDB" id="VectorBase:PPAI008536"/>
<evidence type="ECO:0000256" key="3">
    <source>
        <dbReference type="ARBA" id="ARBA00022729"/>
    </source>
</evidence>
<comment type="subcellular location">
    <subcellularLocation>
        <location evidence="1">Membrane</location>
    </subcellularLocation>
</comment>
<protein>
    <recommendedName>
        <fullName evidence="9">Cadherin domain-containing protein</fullName>
    </recommendedName>
</protein>
<dbReference type="Gene3D" id="2.60.40.60">
    <property type="entry name" value="Cadherins"/>
    <property type="match status" value="2"/>
</dbReference>
<evidence type="ECO:0000313" key="10">
    <source>
        <dbReference type="EnsemblMetazoa" id="PPAI008536-PA"/>
    </source>
</evidence>
<keyword evidence="4" id="KW-0677">Repeat</keyword>
<dbReference type="PROSITE" id="PS50268">
    <property type="entry name" value="CADHERIN_2"/>
    <property type="match status" value="2"/>
</dbReference>
<dbReference type="PRINTS" id="PR00205">
    <property type="entry name" value="CADHERIN"/>
</dbReference>
<evidence type="ECO:0000313" key="11">
    <source>
        <dbReference type="Proteomes" id="UP000092462"/>
    </source>
</evidence>
<organism evidence="10 11">
    <name type="scientific">Phlebotomus papatasi</name>
    <name type="common">Sandfly</name>
    <dbReference type="NCBI Taxonomy" id="29031"/>
    <lineage>
        <taxon>Eukaryota</taxon>
        <taxon>Metazoa</taxon>
        <taxon>Ecdysozoa</taxon>
        <taxon>Arthropoda</taxon>
        <taxon>Hexapoda</taxon>
        <taxon>Insecta</taxon>
        <taxon>Pterygota</taxon>
        <taxon>Neoptera</taxon>
        <taxon>Endopterygota</taxon>
        <taxon>Diptera</taxon>
        <taxon>Nematocera</taxon>
        <taxon>Psychodoidea</taxon>
        <taxon>Psychodidae</taxon>
        <taxon>Phlebotomus</taxon>
        <taxon>Phlebotomus</taxon>
    </lineage>
</organism>
<keyword evidence="3" id="KW-0732">Signal</keyword>
<dbReference type="GO" id="GO:0005509">
    <property type="term" value="F:calcium ion binding"/>
    <property type="evidence" value="ECO:0007669"/>
    <property type="project" value="UniProtKB-UniRule"/>
</dbReference>
<evidence type="ECO:0000256" key="1">
    <source>
        <dbReference type="ARBA" id="ARBA00004370"/>
    </source>
</evidence>
<dbReference type="PROSITE" id="PS00232">
    <property type="entry name" value="CADHERIN_1"/>
    <property type="match status" value="1"/>
</dbReference>
<keyword evidence="8" id="KW-0472">Membrane</keyword>
<dbReference type="InterPro" id="IPR015919">
    <property type="entry name" value="Cadherin-like_sf"/>
</dbReference>
<dbReference type="SUPFAM" id="SSF49313">
    <property type="entry name" value="Cadherin-like"/>
    <property type="match status" value="2"/>
</dbReference>
<dbReference type="GO" id="GO:0005911">
    <property type="term" value="C:cell-cell junction"/>
    <property type="evidence" value="ECO:0007669"/>
    <property type="project" value="TreeGrafter"/>
</dbReference>
<dbReference type="PANTHER" id="PTHR24025:SF22">
    <property type="entry name" value="CADHERIN DOMAIN-CONTAINING PROTEIN"/>
    <property type="match status" value="1"/>
</dbReference>
<dbReference type="SMART" id="SM00112">
    <property type="entry name" value="CA"/>
    <property type="match status" value="2"/>
</dbReference>
<dbReference type="PANTHER" id="PTHR24025">
    <property type="entry name" value="DESMOGLEIN FAMILY MEMBER"/>
    <property type="match status" value="1"/>
</dbReference>
<dbReference type="Proteomes" id="UP000092462">
    <property type="component" value="Unassembled WGS sequence"/>
</dbReference>
<name>A0A1B0DJW2_PHLPP</name>
<evidence type="ECO:0000256" key="8">
    <source>
        <dbReference type="ARBA" id="ARBA00023136"/>
    </source>
</evidence>
<dbReference type="GO" id="GO:0007156">
    <property type="term" value="P:homophilic cell adhesion via plasma membrane adhesion molecules"/>
    <property type="evidence" value="ECO:0007669"/>
    <property type="project" value="InterPro"/>
</dbReference>
<dbReference type="FunFam" id="2.60.40.60:FF:000226">
    <property type="entry name" value="Dachsous, isoform B"/>
    <property type="match status" value="1"/>
</dbReference>
<evidence type="ECO:0000256" key="4">
    <source>
        <dbReference type="ARBA" id="ARBA00022737"/>
    </source>
</evidence>
<evidence type="ECO:0000256" key="6">
    <source>
        <dbReference type="ARBA" id="ARBA00022889"/>
    </source>
</evidence>
<evidence type="ECO:0000256" key="7">
    <source>
        <dbReference type="ARBA" id="ARBA00022989"/>
    </source>
</evidence>
<dbReference type="EMBL" id="AJVK01001137">
    <property type="status" value="NOT_ANNOTATED_CDS"/>
    <property type="molecule type" value="Genomic_DNA"/>
</dbReference>
<keyword evidence="5" id="KW-0106">Calcium</keyword>
<proteinExistence type="predicted"/>
<feature type="domain" description="Cadherin" evidence="9">
    <location>
        <begin position="122"/>
        <end position="231"/>
    </location>
</feature>
<evidence type="ECO:0000259" key="9">
    <source>
        <dbReference type="PROSITE" id="PS50268"/>
    </source>
</evidence>
<dbReference type="EMBL" id="AJVK01001138">
    <property type="status" value="NOT_ANNOTATED_CDS"/>
    <property type="molecule type" value="Genomic_DNA"/>
</dbReference>
<dbReference type="Pfam" id="PF00028">
    <property type="entry name" value="Cadherin"/>
    <property type="match status" value="2"/>
</dbReference>
<dbReference type="FunFam" id="2.60.40.60:FF:000060">
    <property type="entry name" value="Putative cadherin-23"/>
    <property type="match status" value="1"/>
</dbReference>
<keyword evidence="7" id="KW-1133">Transmembrane helix</keyword>
<keyword evidence="2" id="KW-0812">Transmembrane</keyword>
<keyword evidence="11" id="KW-1185">Reference proteome</keyword>
<dbReference type="InterPro" id="IPR050971">
    <property type="entry name" value="Cadherin-domain_protein"/>
</dbReference>